<proteinExistence type="predicted"/>
<organism evidence="1 2">
    <name type="scientific">Haloferax mediterranei (strain ATCC 33500 / DSM 1411 / JCM 8866 / NBRC 14739 / NCIMB 2177 / R-4)</name>
    <name type="common">Halobacterium mediterranei</name>
    <dbReference type="NCBI Taxonomy" id="523841"/>
    <lineage>
        <taxon>Archaea</taxon>
        <taxon>Methanobacteriati</taxon>
        <taxon>Methanobacteriota</taxon>
        <taxon>Stenosarchaea group</taxon>
        <taxon>Halobacteria</taxon>
        <taxon>Halobacteriales</taxon>
        <taxon>Haloferacaceae</taxon>
        <taxon>Haloferax</taxon>
    </lineage>
</organism>
<dbReference type="HOGENOM" id="CLU_2893149_0_0_2"/>
<sequence>MSTAGTTSNSGNIRHCEQPTCVNAPNPVTEARYRSVCDEDIQNNCEPIVRNGFVSPEYRHTQ</sequence>
<dbReference type="EMBL" id="CP001868">
    <property type="protein sequence ID" value="AFK20646.1"/>
    <property type="molecule type" value="Genomic_DNA"/>
</dbReference>
<protein>
    <submittedName>
        <fullName evidence="1">Uncharacterized protein</fullName>
    </submittedName>
</protein>
<evidence type="ECO:0000313" key="1">
    <source>
        <dbReference type="EMBL" id="AFK20646.1"/>
    </source>
</evidence>
<accession>I3R8T6</accession>
<evidence type="ECO:0000313" key="2">
    <source>
        <dbReference type="Proteomes" id="UP000006469"/>
    </source>
</evidence>
<name>I3R8T6_HALMT</name>
<reference evidence="1 2" key="1">
    <citation type="journal article" date="2012" name="J. Bacteriol.">
        <title>Complete genome sequence of the metabolically versatile halophilic archaeon Haloferax mediterranei, a poly(3-hydroxybutyrate-co-3-hydroxyvalerate) producer.</title>
        <authorList>
            <person name="Han J."/>
            <person name="Zhang F."/>
            <person name="Hou J."/>
            <person name="Liu X."/>
            <person name="Li M."/>
            <person name="Liu H."/>
            <person name="Cai L."/>
            <person name="Zhang B."/>
            <person name="Chen Y."/>
            <person name="Zhou J."/>
            <person name="Hu S."/>
            <person name="Xiang H."/>
        </authorList>
    </citation>
    <scope>NUCLEOTIDE SEQUENCE [LARGE SCALE GENOMIC DNA]</scope>
    <source>
        <strain evidence="2">ATCC 33500 / DSM 1411 / JCM 8866 / NBRC 14739 / NCIMB 2177 / R-4</strain>
    </source>
</reference>
<gene>
    <name evidence="1" type="ordered locus">HFX_2981</name>
</gene>
<dbReference type="Proteomes" id="UP000006469">
    <property type="component" value="Chromosome"/>
</dbReference>
<dbReference type="AlphaFoldDB" id="I3R8T6"/>
<dbReference type="KEGG" id="hme:HFX_2981"/>